<dbReference type="PROSITE" id="PS51257">
    <property type="entry name" value="PROKAR_LIPOPROTEIN"/>
    <property type="match status" value="1"/>
</dbReference>
<keyword evidence="5" id="KW-0449">Lipoprotein</keyword>
<dbReference type="Gene3D" id="3.40.190.10">
    <property type="entry name" value="Periplasmic binding protein-like II"/>
    <property type="match status" value="1"/>
</dbReference>
<evidence type="ECO:0000313" key="6">
    <source>
        <dbReference type="EMBL" id="PQQ66204.1"/>
    </source>
</evidence>
<evidence type="ECO:0000256" key="4">
    <source>
        <dbReference type="ARBA" id="ARBA00023139"/>
    </source>
</evidence>
<accession>A0A2S8R8T8</accession>
<dbReference type="Proteomes" id="UP000239720">
    <property type="component" value="Unassembled WGS sequence"/>
</dbReference>
<evidence type="ECO:0000256" key="3">
    <source>
        <dbReference type="ARBA" id="ARBA00023136"/>
    </source>
</evidence>
<dbReference type="EMBL" id="NEMB01000003">
    <property type="protein sequence ID" value="PQQ66204.1"/>
    <property type="molecule type" value="Genomic_DNA"/>
</dbReference>
<dbReference type="PANTHER" id="PTHR43649:SF33">
    <property type="entry name" value="POLYGALACTURONAN_RHAMNOGALACTURONAN-BINDING PROTEIN YTCQ"/>
    <property type="match status" value="1"/>
</dbReference>
<dbReference type="AlphaFoldDB" id="A0A2S8R8T8"/>
<organism evidence="6 7">
    <name type="scientific">Acetivibrio saccincola</name>
    <dbReference type="NCBI Taxonomy" id="1677857"/>
    <lineage>
        <taxon>Bacteria</taxon>
        <taxon>Bacillati</taxon>
        <taxon>Bacillota</taxon>
        <taxon>Clostridia</taxon>
        <taxon>Eubacteriales</taxon>
        <taxon>Oscillospiraceae</taxon>
        <taxon>Acetivibrio</taxon>
    </lineage>
</organism>
<sequence>MEREVFIMRGNARLAILLIISMLLILTMGCAKKVEGSDDKTEEQPVETDSGEESDGTVVLKLWSWYSYQGIIDSFEEEHEGIMVEEELFPFDKCEEVYMRAITSGEGPDVLIFDSSFFGHFTASGILQDLLKAPCSAGKYENDFIGWESGFSMDNNELISLTVTTAPYVALYRADIMEKYGFPHEPEEFGEFIKKPENVLEIARTLKKDDMYIFQYPTDLTDLTGATLGFFDKDFKYNRFGDLFKLSLDMAKETHQNDLEARANFWGEDGKEAIKQNKLVMVTLASYAMLTLRNIAPEQSGLWRVTTPPLGLAAWASDSRIGINNQSKHKKEAWSLVEYIATHKGTGGAAFDVVPGYKKVHGYGHNMNREEDYFGNQIVYPMLEELAINMYQYRLTPFDSQALQMYRDGVWRAASDSLPSEVHIDKMKKDIEESVELMNK</sequence>
<evidence type="ECO:0000256" key="5">
    <source>
        <dbReference type="ARBA" id="ARBA00023288"/>
    </source>
</evidence>
<evidence type="ECO:0000256" key="1">
    <source>
        <dbReference type="ARBA" id="ARBA00022475"/>
    </source>
</evidence>
<proteinExistence type="predicted"/>
<dbReference type="SUPFAM" id="SSF53850">
    <property type="entry name" value="Periplasmic binding protein-like II"/>
    <property type="match status" value="1"/>
</dbReference>
<keyword evidence="2" id="KW-0732">Signal</keyword>
<name>A0A2S8R8T8_9FIRM</name>
<dbReference type="Pfam" id="PF01547">
    <property type="entry name" value="SBP_bac_1"/>
    <property type="match status" value="1"/>
</dbReference>
<keyword evidence="4" id="KW-0564">Palmitate</keyword>
<protein>
    <recommendedName>
        <fullName evidence="8">Extracellular solute-binding protein</fullName>
    </recommendedName>
</protein>
<evidence type="ECO:0008006" key="8">
    <source>
        <dbReference type="Google" id="ProtNLM"/>
    </source>
</evidence>
<comment type="caution">
    <text evidence="6">The sequence shown here is derived from an EMBL/GenBank/DDBJ whole genome shotgun (WGS) entry which is preliminary data.</text>
</comment>
<dbReference type="PANTHER" id="PTHR43649">
    <property type="entry name" value="ARABINOSE-BINDING PROTEIN-RELATED"/>
    <property type="match status" value="1"/>
</dbReference>
<reference evidence="6 7" key="1">
    <citation type="journal article" date="2018" name="Syst. Appl. Microbiol.">
        <title>Characterization and high-quality draft genome sequence of Herbivorax saccincola A7, an anaerobic, alkaliphilic, thermophilic, cellulolytic, and xylanolytic bacterium.</title>
        <authorList>
            <person name="Aikawa S."/>
            <person name="Baramee S."/>
            <person name="Sermsathanaswadi J."/>
            <person name="Thianheng P."/>
            <person name="Tachaapaikoon C."/>
            <person name="Shikata A."/>
            <person name="Waeonukul R."/>
            <person name="Pason P."/>
            <person name="Ratanakhanokchai K."/>
            <person name="Kosugi A."/>
        </authorList>
    </citation>
    <scope>NUCLEOTIDE SEQUENCE [LARGE SCALE GENOMIC DNA]</scope>
    <source>
        <strain evidence="6 7">A7</strain>
    </source>
</reference>
<dbReference type="InterPro" id="IPR050490">
    <property type="entry name" value="Bact_solute-bd_prot1"/>
</dbReference>
<keyword evidence="3" id="KW-0472">Membrane</keyword>
<gene>
    <name evidence="6" type="ORF">B9R14_05190</name>
</gene>
<keyword evidence="1" id="KW-1003">Cell membrane</keyword>
<evidence type="ECO:0000313" key="7">
    <source>
        <dbReference type="Proteomes" id="UP000239720"/>
    </source>
</evidence>
<dbReference type="InterPro" id="IPR006059">
    <property type="entry name" value="SBP"/>
</dbReference>
<evidence type="ECO:0000256" key="2">
    <source>
        <dbReference type="ARBA" id="ARBA00022729"/>
    </source>
</evidence>